<dbReference type="PROSITE" id="PS51194">
    <property type="entry name" value="HELICASE_CTER"/>
    <property type="match status" value="1"/>
</dbReference>
<evidence type="ECO:0000313" key="12">
    <source>
        <dbReference type="EMBL" id="EKC36488.1"/>
    </source>
</evidence>
<feature type="region of interest" description="Disordered" evidence="11">
    <location>
        <begin position="1037"/>
        <end position="1057"/>
    </location>
</feature>
<dbReference type="InterPro" id="IPR014001">
    <property type="entry name" value="Helicase_ATP-bd"/>
</dbReference>
<dbReference type="GO" id="GO:0003676">
    <property type="term" value="F:nucleic acid binding"/>
    <property type="evidence" value="ECO:0007669"/>
    <property type="project" value="InterPro"/>
</dbReference>
<dbReference type="FunFam" id="1.10.10.10:FF:000012">
    <property type="entry name" value="U5 small nuclear ribonucleoprotein helicase"/>
    <property type="match status" value="1"/>
</dbReference>
<evidence type="ECO:0000256" key="10">
    <source>
        <dbReference type="ARBA" id="ARBA00048988"/>
    </source>
</evidence>
<dbReference type="GO" id="GO:0016787">
    <property type="term" value="F:hydrolase activity"/>
    <property type="evidence" value="ECO:0007669"/>
    <property type="project" value="UniProtKB-KW"/>
</dbReference>
<dbReference type="Gene3D" id="1.10.10.10">
    <property type="entry name" value="Winged helix-like DNA-binding domain superfamily/Winged helix DNA-binding domain"/>
    <property type="match status" value="1"/>
</dbReference>
<feature type="compositionally biased region" description="Basic and acidic residues" evidence="11">
    <location>
        <begin position="91"/>
        <end position="101"/>
    </location>
</feature>
<dbReference type="CDD" id="cd18795">
    <property type="entry name" value="SF2_C_Ski2"/>
    <property type="match status" value="1"/>
</dbReference>
<evidence type="ECO:0000256" key="3">
    <source>
        <dbReference type="ARBA" id="ARBA00022801"/>
    </source>
</evidence>
<dbReference type="AlphaFoldDB" id="K1QS48"/>
<dbReference type="InterPro" id="IPR004179">
    <property type="entry name" value="Sec63-dom"/>
</dbReference>
<evidence type="ECO:0000256" key="2">
    <source>
        <dbReference type="ARBA" id="ARBA00022741"/>
    </source>
</evidence>
<keyword evidence="4 12" id="KW-0347">Helicase</keyword>
<dbReference type="PROSITE" id="PS51192">
    <property type="entry name" value="HELICASE_ATP_BIND_1"/>
    <property type="match status" value="1"/>
</dbReference>
<dbReference type="Pfam" id="PF00270">
    <property type="entry name" value="DEAD"/>
    <property type="match status" value="1"/>
</dbReference>
<dbReference type="GO" id="GO:0043138">
    <property type="term" value="F:3'-5' DNA helicase activity"/>
    <property type="evidence" value="ECO:0007669"/>
    <property type="project" value="UniProtKB-EC"/>
</dbReference>
<dbReference type="SMART" id="SM00487">
    <property type="entry name" value="DEXDc"/>
    <property type="match status" value="1"/>
</dbReference>
<evidence type="ECO:0000256" key="5">
    <source>
        <dbReference type="ARBA" id="ARBA00022840"/>
    </source>
</evidence>
<dbReference type="Gene3D" id="1.10.150.20">
    <property type="entry name" value="5' to 3' exonuclease, C-terminal subdomain"/>
    <property type="match status" value="1"/>
</dbReference>
<feature type="compositionally biased region" description="Polar residues" evidence="11">
    <location>
        <begin position="104"/>
        <end position="123"/>
    </location>
</feature>
<dbReference type="PANTHER" id="PTHR47835:SF3">
    <property type="entry name" value="HELICASE FOR MEIOSIS 1"/>
    <property type="match status" value="1"/>
</dbReference>
<comment type="catalytic activity">
    <reaction evidence="10">
        <text>ATP + H2O = ADP + phosphate + H(+)</text>
        <dbReference type="Rhea" id="RHEA:13065"/>
        <dbReference type="ChEBI" id="CHEBI:15377"/>
        <dbReference type="ChEBI" id="CHEBI:15378"/>
        <dbReference type="ChEBI" id="CHEBI:30616"/>
        <dbReference type="ChEBI" id="CHEBI:43474"/>
        <dbReference type="ChEBI" id="CHEBI:456216"/>
        <dbReference type="EC" id="5.6.2.4"/>
    </reaction>
</comment>
<comment type="catalytic activity">
    <reaction evidence="8">
        <text>Couples ATP hydrolysis with the unwinding of duplex DNA by translocating in the 3'-5' direction.</text>
        <dbReference type="EC" id="5.6.2.4"/>
    </reaction>
</comment>
<organism evidence="12">
    <name type="scientific">Magallana gigas</name>
    <name type="common">Pacific oyster</name>
    <name type="synonym">Crassostrea gigas</name>
    <dbReference type="NCBI Taxonomy" id="29159"/>
    <lineage>
        <taxon>Eukaryota</taxon>
        <taxon>Metazoa</taxon>
        <taxon>Spiralia</taxon>
        <taxon>Lophotrochozoa</taxon>
        <taxon>Mollusca</taxon>
        <taxon>Bivalvia</taxon>
        <taxon>Autobranchia</taxon>
        <taxon>Pteriomorphia</taxon>
        <taxon>Ostreida</taxon>
        <taxon>Ostreoidea</taxon>
        <taxon>Ostreidae</taxon>
        <taxon>Magallana</taxon>
    </lineage>
</organism>
<dbReference type="SUPFAM" id="SSF158702">
    <property type="entry name" value="Sec63 N-terminal domain-like"/>
    <property type="match status" value="1"/>
</dbReference>
<dbReference type="PANTHER" id="PTHR47835">
    <property type="entry name" value="HFM1, ATP DEPENDENT DNA HELICASE HOMOLOG"/>
    <property type="match status" value="1"/>
</dbReference>
<protein>
    <recommendedName>
        <fullName evidence="9">DNA 3'-5' helicase</fullName>
        <ecNumber evidence="9">5.6.2.4</ecNumber>
    </recommendedName>
</protein>
<dbReference type="InterPro" id="IPR052247">
    <property type="entry name" value="Meiotic_Crossover_Helicase"/>
</dbReference>
<dbReference type="HOGENOM" id="CLU_000335_0_0_1"/>
<dbReference type="InterPro" id="IPR057842">
    <property type="entry name" value="WH_MER3"/>
</dbReference>
<dbReference type="Pfam" id="PF23445">
    <property type="entry name" value="WHD_SNRNP200"/>
    <property type="match status" value="1"/>
</dbReference>
<dbReference type="GO" id="GO:0005524">
    <property type="term" value="F:ATP binding"/>
    <property type="evidence" value="ECO:0007669"/>
    <property type="project" value="UniProtKB-KW"/>
</dbReference>
<reference evidence="12" key="1">
    <citation type="journal article" date="2012" name="Nature">
        <title>The oyster genome reveals stress adaptation and complexity of shell formation.</title>
        <authorList>
            <person name="Zhang G."/>
            <person name="Fang X."/>
            <person name="Guo X."/>
            <person name="Li L."/>
            <person name="Luo R."/>
            <person name="Xu F."/>
            <person name="Yang P."/>
            <person name="Zhang L."/>
            <person name="Wang X."/>
            <person name="Qi H."/>
            <person name="Xiong Z."/>
            <person name="Que H."/>
            <person name="Xie Y."/>
            <person name="Holland P.W."/>
            <person name="Paps J."/>
            <person name="Zhu Y."/>
            <person name="Wu F."/>
            <person name="Chen Y."/>
            <person name="Wang J."/>
            <person name="Peng C."/>
            <person name="Meng J."/>
            <person name="Yang L."/>
            <person name="Liu J."/>
            <person name="Wen B."/>
            <person name="Zhang N."/>
            <person name="Huang Z."/>
            <person name="Zhu Q."/>
            <person name="Feng Y."/>
            <person name="Mount A."/>
            <person name="Hedgecock D."/>
            <person name="Xu Z."/>
            <person name="Liu Y."/>
            <person name="Domazet-Loso T."/>
            <person name="Du Y."/>
            <person name="Sun X."/>
            <person name="Zhang S."/>
            <person name="Liu B."/>
            <person name="Cheng P."/>
            <person name="Jiang X."/>
            <person name="Li J."/>
            <person name="Fan D."/>
            <person name="Wang W."/>
            <person name="Fu W."/>
            <person name="Wang T."/>
            <person name="Wang B."/>
            <person name="Zhang J."/>
            <person name="Peng Z."/>
            <person name="Li Y."/>
            <person name="Li N."/>
            <person name="Wang J."/>
            <person name="Chen M."/>
            <person name="He Y."/>
            <person name="Tan F."/>
            <person name="Song X."/>
            <person name="Zheng Q."/>
            <person name="Huang R."/>
            <person name="Yang H."/>
            <person name="Du X."/>
            <person name="Chen L."/>
            <person name="Yang M."/>
            <person name="Gaffney P.M."/>
            <person name="Wang S."/>
            <person name="Luo L."/>
            <person name="She Z."/>
            <person name="Ming Y."/>
            <person name="Huang W."/>
            <person name="Zhang S."/>
            <person name="Huang B."/>
            <person name="Zhang Y."/>
            <person name="Qu T."/>
            <person name="Ni P."/>
            <person name="Miao G."/>
            <person name="Wang J."/>
            <person name="Wang Q."/>
            <person name="Steinberg C.E."/>
            <person name="Wang H."/>
            <person name="Li N."/>
            <person name="Qian L."/>
            <person name="Zhang G."/>
            <person name="Li Y."/>
            <person name="Yang H."/>
            <person name="Liu X."/>
            <person name="Wang J."/>
            <person name="Yin Y."/>
            <person name="Wang J."/>
        </authorList>
    </citation>
    <scope>NUCLEOTIDE SEQUENCE [LARGE SCALE GENOMIC DNA]</scope>
    <source>
        <strain evidence="12">05x7-T-G4-1.051#20</strain>
    </source>
</reference>
<evidence type="ECO:0000256" key="9">
    <source>
        <dbReference type="ARBA" id="ARBA00034808"/>
    </source>
</evidence>
<feature type="compositionally biased region" description="Polar residues" evidence="11">
    <location>
        <begin position="1048"/>
        <end position="1057"/>
    </location>
</feature>
<accession>K1QS48</accession>
<evidence type="ECO:0000256" key="6">
    <source>
        <dbReference type="ARBA" id="ARBA00023235"/>
    </source>
</evidence>
<keyword evidence="7" id="KW-0469">Meiosis</keyword>
<dbReference type="InterPro" id="IPR001650">
    <property type="entry name" value="Helicase_C-like"/>
</dbReference>
<keyword evidence="3" id="KW-0378">Hydrolase</keyword>
<evidence type="ECO:0000256" key="7">
    <source>
        <dbReference type="ARBA" id="ARBA00023254"/>
    </source>
</evidence>
<dbReference type="EMBL" id="JH816387">
    <property type="protein sequence ID" value="EKC36488.1"/>
    <property type="molecule type" value="Genomic_DNA"/>
</dbReference>
<feature type="region of interest" description="Disordered" evidence="11">
    <location>
        <begin position="86"/>
        <end position="161"/>
    </location>
</feature>
<name>K1QS48_MAGGI</name>
<dbReference type="GO" id="GO:0007131">
    <property type="term" value="P:reciprocal meiotic recombination"/>
    <property type="evidence" value="ECO:0007669"/>
    <property type="project" value="UniProtKB-ARBA"/>
</dbReference>
<evidence type="ECO:0000256" key="8">
    <source>
        <dbReference type="ARBA" id="ARBA00034617"/>
    </source>
</evidence>
<keyword evidence="5" id="KW-0067">ATP-binding</keyword>
<proteinExistence type="inferred from homology"/>
<dbReference type="SMART" id="SM00973">
    <property type="entry name" value="Sec63"/>
    <property type="match status" value="1"/>
</dbReference>
<dbReference type="SUPFAM" id="SSF46785">
    <property type="entry name" value="Winged helix' DNA-binding domain"/>
    <property type="match status" value="1"/>
</dbReference>
<keyword evidence="6" id="KW-0413">Isomerase</keyword>
<dbReference type="SUPFAM" id="SSF52540">
    <property type="entry name" value="P-loop containing nucleoside triphosphate hydrolases"/>
    <property type="match status" value="2"/>
</dbReference>
<dbReference type="InterPro" id="IPR036388">
    <property type="entry name" value="WH-like_DNA-bd_sf"/>
</dbReference>
<dbReference type="Pfam" id="PF00271">
    <property type="entry name" value="Helicase_C"/>
    <property type="match status" value="1"/>
</dbReference>
<dbReference type="InterPro" id="IPR027417">
    <property type="entry name" value="P-loop_NTPase"/>
</dbReference>
<dbReference type="FunFam" id="3.40.50.300:FF:001076">
    <property type="entry name" value="ATP-dependent DNA helicase MER3"/>
    <property type="match status" value="1"/>
</dbReference>
<comment type="similarity">
    <text evidence="1">Belongs to the helicase family. SKI2 subfamily.</text>
</comment>
<dbReference type="InterPro" id="IPR011545">
    <property type="entry name" value="DEAD/DEAH_box_helicase_dom"/>
</dbReference>
<keyword evidence="2" id="KW-0547">Nucleotide-binding</keyword>
<evidence type="ECO:0000256" key="1">
    <source>
        <dbReference type="ARBA" id="ARBA00010140"/>
    </source>
</evidence>
<dbReference type="InterPro" id="IPR036390">
    <property type="entry name" value="WH_DNA-bd_sf"/>
</dbReference>
<evidence type="ECO:0000256" key="4">
    <source>
        <dbReference type="ARBA" id="ARBA00022806"/>
    </source>
</evidence>
<gene>
    <name evidence="12" type="ORF">CGI_10027028</name>
</gene>
<dbReference type="SMART" id="SM00490">
    <property type="entry name" value="HELICc"/>
    <property type="match status" value="1"/>
</dbReference>
<dbReference type="Pfam" id="PF02889">
    <property type="entry name" value="Sec63"/>
    <property type="match status" value="1"/>
</dbReference>
<dbReference type="InParanoid" id="K1QS48"/>
<feature type="compositionally biased region" description="Polar residues" evidence="11">
    <location>
        <begin position="144"/>
        <end position="161"/>
    </location>
</feature>
<dbReference type="Gene3D" id="1.10.3380.10">
    <property type="entry name" value="Sec63 N-terminal domain-like domain"/>
    <property type="match status" value="1"/>
</dbReference>
<feature type="region of interest" description="Disordered" evidence="11">
    <location>
        <begin position="35"/>
        <end position="64"/>
    </location>
</feature>
<dbReference type="Gene3D" id="3.40.50.300">
    <property type="entry name" value="P-loop containing nucleotide triphosphate hydrolases"/>
    <property type="match status" value="2"/>
</dbReference>
<dbReference type="EC" id="5.6.2.4" evidence="9"/>
<evidence type="ECO:0000256" key="11">
    <source>
        <dbReference type="SAM" id="MobiDB-lite"/>
    </source>
</evidence>
<sequence length="1057" mass="120032">MVQSYQTETPNCIRSVLYSDEEQCLQPDVLWRQPGTVRFTHPPSNEGDDDEDNKDCPVPAAPGADFLPASQLDPFIDFEPSQIFRSSQNKASKEKVLKEIPNDSFRTPSEKSNPPMVSQSQGRQLFKPPTKANHFQAPGKGESRNIQSNSSNDNSALRSRTLSDSAAIQDFSLTQPGNNVQIVSPSTVPALKKKYYTPSPLVLNQGQNAGVELKSTKEIAEKYRCVFPFPYFNIVQTKVFDEIFYKDSQIVVCAPTGAGKTVVFELAIIRLLMKTEHTSLGANFKIVYMAPIKALCSERCSDWSEKFERFGLKCRELTGDSELDDYYQLQQEKWDSMTRRWRDNTFIVQSICLFLIDEVHVLSDASRGATMEAVISRMKTIQASMNRCPPGTSTPRLRFVAVSATIPNIQDIAEWLGDKVPAVNFNMDDSLRPVRLRKVVLGFPFDEQKGSDFQFDMSLSYKLARIINTYSDNKPTLVFCSTRKSTQQAAEILVKDIGSTYIKTYFQRQALQTCANSLKDNKLRDLVARGVGYHHAGLDVHDRKAIEEIFLEGQLMVLVATSTLAMGVNLPAHLVVLKSTSYYNLGVHVEYSDTQILQMMGRAGRPQFDTTATAVIMTKNQTKQKYESLVNGTQLIESSLHKNLIEHLNAEIVLHTINDISIAMEWIRYTFLYIRVMKNPKHYGKCMPLGMNREQIEKRLQELCMRNLNLLNTHGMITMDDETIDVKSTEPGKLMARYCIAFETMRRFSKLGPTERIAELLYEMCGCDEFSEVQLRNNEKKTLNTFNRDKNRITVRFPVTGKIKTKQMKVNILIQVALGCLLLQDFSLQQDSTRIFRAAQRMSRCLVELLWLKDEYKSLLSGVQLMKCLKARLWEDSRYVSKQLDGIGPALSNALVNAGITTFQKISDTNPRELELVSKYSEDMADIVVHLVIANPEEVGTRRTLPENHTCVLLIGDEDNRVVYKRKIMDLGYVTTIDEMATIQQRNGCDRNLKLVDILKKKTGGFQAFTEALLQEKYSNEHFVNKMRDNLKLLNSKPRVVPEDSKKQTSTTNNQTI</sequence>